<feature type="region of interest" description="Disordered" evidence="1">
    <location>
        <begin position="1"/>
        <end position="27"/>
    </location>
</feature>
<gene>
    <name evidence="2" type="ORF">AVDCRST_MAG01-01-3250</name>
</gene>
<name>A0A6J4Q9T0_9ACTN</name>
<dbReference type="EMBL" id="CADCUW010000424">
    <property type="protein sequence ID" value="CAA9435803.1"/>
    <property type="molecule type" value="Genomic_DNA"/>
</dbReference>
<reference evidence="2" key="1">
    <citation type="submission" date="2020-02" db="EMBL/GenBank/DDBJ databases">
        <authorList>
            <person name="Meier V. D."/>
        </authorList>
    </citation>
    <scope>NUCLEOTIDE SEQUENCE</scope>
    <source>
        <strain evidence="2">AVDCRST_MAG01</strain>
    </source>
</reference>
<evidence type="ECO:0000313" key="2">
    <source>
        <dbReference type="EMBL" id="CAA9435803.1"/>
    </source>
</evidence>
<evidence type="ECO:0000256" key="1">
    <source>
        <dbReference type="SAM" id="MobiDB-lite"/>
    </source>
</evidence>
<protein>
    <submittedName>
        <fullName evidence="2">Uncharacterized protein</fullName>
    </submittedName>
</protein>
<sequence>MKPRPDQRPHASPASIPGVLGSAPRNRRGRRVSIYDLKRGSLEFCERVDDESKA</sequence>
<accession>A0A6J4Q9T0</accession>
<dbReference type="AlphaFoldDB" id="A0A6J4Q9T0"/>
<organism evidence="2">
    <name type="scientific">uncultured Rubrobacteraceae bacterium</name>
    <dbReference type="NCBI Taxonomy" id="349277"/>
    <lineage>
        <taxon>Bacteria</taxon>
        <taxon>Bacillati</taxon>
        <taxon>Actinomycetota</taxon>
        <taxon>Rubrobacteria</taxon>
        <taxon>Rubrobacterales</taxon>
        <taxon>Rubrobacteraceae</taxon>
        <taxon>environmental samples</taxon>
    </lineage>
</organism>
<proteinExistence type="predicted"/>